<dbReference type="Proteomes" id="UP000041254">
    <property type="component" value="Unassembled WGS sequence"/>
</dbReference>
<evidence type="ECO:0000313" key="1">
    <source>
        <dbReference type="EMBL" id="CEM12927.1"/>
    </source>
</evidence>
<reference evidence="1 2" key="1">
    <citation type="submission" date="2014-11" db="EMBL/GenBank/DDBJ databases">
        <authorList>
            <person name="Zhu J."/>
            <person name="Qi W."/>
            <person name="Song R."/>
        </authorList>
    </citation>
    <scope>NUCLEOTIDE SEQUENCE [LARGE SCALE GENOMIC DNA]</scope>
</reference>
<proteinExistence type="predicted"/>
<dbReference type="InParanoid" id="A0A0G4FII8"/>
<name>A0A0G4FII8_VITBC</name>
<evidence type="ECO:0000313" key="2">
    <source>
        <dbReference type="Proteomes" id="UP000041254"/>
    </source>
</evidence>
<sequence length="282" mass="31693">MLETTDSADIGSHQEIAISRRLVAVVLSFRTAPHIPSDQIRHAMGNFSSASESDIRLKREPEVVEISYMTIVLRSHDFMTRDLAFKKIVAECDPARGVLAGVGPAFPSPNDPQVLMVGVTPVGDKYVKKIKHIVDNLHLVGQPFRAPLEAEMFHHMQMTVPFAIPAVTCVGPTVSTPPAWSNVPPELLEWSGHRRPPLYKLYLVVVRCEEDHNRMQAYQAITAAGERVPRHRVSARDRRYPTKWLINIKAPKGREAATLIQNVVDNMHQEMRITNKASIKLY</sequence>
<dbReference type="AlphaFoldDB" id="A0A0G4FII8"/>
<dbReference type="VEuPathDB" id="CryptoDB:Vbra_5840"/>
<organism evidence="1 2">
    <name type="scientific">Vitrella brassicaformis (strain CCMP3155)</name>
    <dbReference type="NCBI Taxonomy" id="1169540"/>
    <lineage>
        <taxon>Eukaryota</taxon>
        <taxon>Sar</taxon>
        <taxon>Alveolata</taxon>
        <taxon>Colpodellida</taxon>
        <taxon>Vitrellaceae</taxon>
        <taxon>Vitrella</taxon>
    </lineage>
</organism>
<gene>
    <name evidence="1" type="ORF">Vbra_5840</name>
</gene>
<dbReference type="EMBL" id="CDMY01000439">
    <property type="protein sequence ID" value="CEM12927.1"/>
    <property type="molecule type" value="Genomic_DNA"/>
</dbReference>
<protein>
    <submittedName>
        <fullName evidence="1">Uncharacterized protein</fullName>
    </submittedName>
</protein>
<keyword evidence="2" id="KW-1185">Reference proteome</keyword>
<accession>A0A0G4FII8</accession>